<dbReference type="KEGG" id="mis:MICPUN_61415"/>
<dbReference type="PANTHER" id="PTHR47822:SF2">
    <property type="entry name" value="F-BOX AND WD-40 DOMAIN PROTEIN 7"/>
    <property type="match status" value="1"/>
</dbReference>
<proteinExistence type="predicted"/>
<feature type="repeat" description="WD" evidence="1">
    <location>
        <begin position="226"/>
        <end position="259"/>
    </location>
</feature>
<keyword evidence="4" id="KW-1185">Reference proteome</keyword>
<feature type="region of interest" description="Disordered" evidence="2">
    <location>
        <begin position="1"/>
        <end position="21"/>
    </location>
</feature>
<name>C1ECH0_MICCC</name>
<evidence type="ECO:0000313" key="4">
    <source>
        <dbReference type="Proteomes" id="UP000002009"/>
    </source>
</evidence>
<sequence>MPIGDPVYSDEESDLSDYAGPDDDLGFDFNFRTPIGGLTVAVPPDARGGERARLLRGDVADESAERAKPPRLLREIPAGHDGHGRPQCGRFNRDGTLFAYGCDDGVVQAFHVDTGHRAGVAFAPSPNVPKGVCTALRFLPAGDNANVCVVATSAGVIQHHHLTSGKTLGSPIVEANNGVFALDVRADGATFATAGRDGGVRVYDERTGRCVTRLDGGTDAGEDASFSGHADRVFGLRYLASNADVLVSGGWDNTLRVWDARVADGRSVLTLRGPQVCGDAVDAEPTGTGLSAGAGLVLVASWRDRDAVQVWDLRAGVASANLPFGACAGARGCKPYAARWADGGVAYVGGCGSNEFRAIDVKSGETMGRDVFGGDGAVHAIDVSGGLVGVTCADGVRVYEAVR</sequence>
<dbReference type="OrthoDB" id="529961at2759"/>
<dbReference type="PROSITE" id="PS50294">
    <property type="entry name" value="WD_REPEATS_REGION"/>
    <property type="match status" value="1"/>
</dbReference>
<dbReference type="Pfam" id="PF00400">
    <property type="entry name" value="WD40"/>
    <property type="match status" value="2"/>
</dbReference>
<dbReference type="SMART" id="SM00320">
    <property type="entry name" value="WD40"/>
    <property type="match status" value="4"/>
</dbReference>
<evidence type="ECO:0000313" key="3">
    <source>
        <dbReference type="EMBL" id="ACO65900.1"/>
    </source>
</evidence>
<evidence type="ECO:0000256" key="1">
    <source>
        <dbReference type="PROSITE-ProRule" id="PRU00221"/>
    </source>
</evidence>
<dbReference type="PANTHER" id="PTHR47822">
    <property type="entry name" value="CARBOHYDRATE BINDING DOMAIN CONTAINING PROTEIN"/>
    <property type="match status" value="1"/>
</dbReference>
<reference evidence="3 4" key="1">
    <citation type="journal article" date="2009" name="Science">
        <title>Green evolution and dynamic adaptations revealed by genomes of the marine picoeukaryotes Micromonas.</title>
        <authorList>
            <person name="Worden A.Z."/>
            <person name="Lee J.H."/>
            <person name="Mock T."/>
            <person name="Rouze P."/>
            <person name="Simmons M.P."/>
            <person name="Aerts A.L."/>
            <person name="Allen A.E."/>
            <person name="Cuvelier M.L."/>
            <person name="Derelle E."/>
            <person name="Everett M.V."/>
            <person name="Foulon E."/>
            <person name="Grimwood J."/>
            <person name="Gundlach H."/>
            <person name="Henrissat B."/>
            <person name="Napoli C."/>
            <person name="McDonald S.M."/>
            <person name="Parker M.S."/>
            <person name="Rombauts S."/>
            <person name="Salamov A."/>
            <person name="Von Dassow P."/>
            <person name="Badger J.H."/>
            <person name="Coutinho P.M."/>
            <person name="Demir E."/>
            <person name="Dubchak I."/>
            <person name="Gentemann C."/>
            <person name="Eikrem W."/>
            <person name="Gready J.E."/>
            <person name="John U."/>
            <person name="Lanier W."/>
            <person name="Lindquist E.A."/>
            <person name="Lucas S."/>
            <person name="Mayer K.F."/>
            <person name="Moreau H."/>
            <person name="Not F."/>
            <person name="Otillar R."/>
            <person name="Panaud O."/>
            <person name="Pangilinan J."/>
            <person name="Paulsen I."/>
            <person name="Piegu B."/>
            <person name="Poliakov A."/>
            <person name="Robbens S."/>
            <person name="Schmutz J."/>
            <person name="Toulza E."/>
            <person name="Wyss T."/>
            <person name="Zelensky A."/>
            <person name="Zhou K."/>
            <person name="Armbrust E.V."/>
            <person name="Bhattacharya D."/>
            <person name="Goodenough U.W."/>
            <person name="Van de Peer Y."/>
            <person name="Grigoriev I.V."/>
        </authorList>
    </citation>
    <scope>NUCLEOTIDE SEQUENCE [LARGE SCALE GENOMIC DNA]</scope>
    <source>
        <strain evidence="4">RCC299 / NOUM17</strain>
    </source>
</reference>
<dbReference type="InParanoid" id="C1ECH0"/>
<protein>
    <submittedName>
        <fullName evidence="3">Uncharacterized protein</fullName>
    </submittedName>
</protein>
<dbReference type="Proteomes" id="UP000002009">
    <property type="component" value="Chromosome 9"/>
</dbReference>
<accession>C1ECH0</accession>
<dbReference type="EMBL" id="CP001329">
    <property type="protein sequence ID" value="ACO65900.1"/>
    <property type="molecule type" value="Genomic_DNA"/>
</dbReference>
<evidence type="ECO:0000256" key="2">
    <source>
        <dbReference type="SAM" id="MobiDB-lite"/>
    </source>
</evidence>
<organism evidence="3 4">
    <name type="scientific">Micromonas commoda (strain RCC299 / NOUM17 / CCMP2709)</name>
    <name type="common">Picoplanktonic green alga</name>
    <dbReference type="NCBI Taxonomy" id="296587"/>
    <lineage>
        <taxon>Eukaryota</taxon>
        <taxon>Viridiplantae</taxon>
        <taxon>Chlorophyta</taxon>
        <taxon>Mamiellophyceae</taxon>
        <taxon>Mamiellales</taxon>
        <taxon>Mamiellaceae</taxon>
        <taxon>Micromonas</taxon>
    </lineage>
</organism>
<dbReference type="PROSITE" id="PS50082">
    <property type="entry name" value="WD_REPEATS_2"/>
    <property type="match status" value="2"/>
</dbReference>
<feature type="compositionally biased region" description="Acidic residues" evidence="2">
    <location>
        <begin position="8"/>
        <end position="21"/>
    </location>
</feature>
<dbReference type="STRING" id="296587.C1ECH0"/>
<dbReference type="SUPFAM" id="SSF50978">
    <property type="entry name" value="WD40 repeat-like"/>
    <property type="match status" value="1"/>
</dbReference>
<dbReference type="Gene3D" id="2.130.10.10">
    <property type="entry name" value="YVTN repeat-like/Quinoprotein amine dehydrogenase"/>
    <property type="match status" value="2"/>
</dbReference>
<keyword evidence="1" id="KW-0853">WD repeat</keyword>
<dbReference type="OMA" id="DGSITHW"/>
<gene>
    <name evidence="3" type="ORF">MICPUN_61415</name>
</gene>
<dbReference type="GeneID" id="8246190"/>
<feature type="repeat" description="WD" evidence="1">
    <location>
        <begin position="172"/>
        <end position="213"/>
    </location>
</feature>
<dbReference type="eggNOG" id="ENOG502S1ZG">
    <property type="taxonomic scope" value="Eukaryota"/>
</dbReference>
<dbReference type="InterPro" id="IPR015943">
    <property type="entry name" value="WD40/YVTN_repeat-like_dom_sf"/>
</dbReference>
<dbReference type="InterPro" id="IPR001680">
    <property type="entry name" value="WD40_rpt"/>
</dbReference>
<dbReference type="InterPro" id="IPR036322">
    <property type="entry name" value="WD40_repeat_dom_sf"/>
</dbReference>
<dbReference type="RefSeq" id="XP_002504642.1">
    <property type="nucleotide sequence ID" value="XM_002504596.1"/>
</dbReference>
<dbReference type="AlphaFoldDB" id="C1ECH0"/>